<dbReference type="RefSeq" id="WP_166861779.1">
    <property type="nucleotide sequence ID" value="NZ_JAAQOM010000013.1"/>
</dbReference>
<proteinExistence type="predicted"/>
<organism evidence="1 2">
    <name type="scientific">Telluria antibiotica</name>
    <dbReference type="NCBI Taxonomy" id="2717319"/>
    <lineage>
        <taxon>Bacteria</taxon>
        <taxon>Pseudomonadati</taxon>
        <taxon>Pseudomonadota</taxon>
        <taxon>Betaproteobacteria</taxon>
        <taxon>Burkholderiales</taxon>
        <taxon>Oxalobacteraceae</taxon>
        <taxon>Telluria group</taxon>
        <taxon>Telluria</taxon>
    </lineage>
</organism>
<evidence type="ECO:0000313" key="1">
    <source>
        <dbReference type="EMBL" id="NIA56190.1"/>
    </source>
</evidence>
<sequence length="64" mass="7254">MQVDVELADLRAGARETAKKDQALEAKACALMRQYGLFLPAQAKAFFRELADHLNWQHLKGQLK</sequence>
<gene>
    <name evidence="1" type="ORF">HAV22_21390</name>
</gene>
<comment type="caution">
    <text evidence="1">The sequence shown here is derived from an EMBL/GenBank/DDBJ whole genome shotgun (WGS) entry which is preliminary data.</text>
</comment>
<keyword evidence="2" id="KW-1185">Reference proteome</keyword>
<evidence type="ECO:0000313" key="2">
    <source>
        <dbReference type="Proteomes" id="UP000716322"/>
    </source>
</evidence>
<dbReference type="Proteomes" id="UP000716322">
    <property type="component" value="Unassembled WGS sequence"/>
</dbReference>
<dbReference type="EMBL" id="JAAQOM010000013">
    <property type="protein sequence ID" value="NIA56190.1"/>
    <property type="molecule type" value="Genomic_DNA"/>
</dbReference>
<accession>A0ABX0PGM6</accession>
<protein>
    <submittedName>
        <fullName evidence="1">Uncharacterized protein</fullName>
    </submittedName>
</protein>
<reference evidence="1 2" key="1">
    <citation type="submission" date="2020-03" db="EMBL/GenBank/DDBJ databases">
        <title>Genome sequence of strain Massilia sp. TW-1.</title>
        <authorList>
            <person name="Chaudhary D.K."/>
        </authorList>
    </citation>
    <scope>NUCLEOTIDE SEQUENCE [LARGE SCALE GENOMIC DNA]</scope>
    <source>
        <strain evidence="1 2">TW-1</strain>
    </source>
</reference>
<name>A0ABX0PGM6_9BURK</name>